<sequence>MNILHFEYLEILVKTLSSEDVAYLRTNLLKSSNFQKFKIFFRESTIDGSLHTLIGEPYRIVSDVKKIWYFRIESTNYYMHLTLETPDDKKRGRPRYQFITLTRVAKEDTPFF</sequence>
<dbReference type="EMBL" id="CP092624">
    <property type="protein sequence ID" value="UMM37571.1"/>
    <property type="molecule type" value="Genomic_DNA"/>
</dbReference>
<evidence type="ECO:0000313" key="2">
    <source>
        <dbReference type="EMBL" id="UMM37571.1"/>
    </source>
</evidence>
<dbReference type="InterPro" id="IPR040161">
    <property type="entry name" value="FB224"/>
</dbReference>
<protein>
    <recommendedName>
        <fullName evidence="1">DUF38 domain-containing protein</fullName>
    </recommendedName>
</protein>
<proteinExistence type="predicted"/>
<reference evidence="2 3" key="1">
    <citation type="submission" date="2022-04" db="EMBL/GenBank/DDBJ databases">
        <title>Chromosome-level reference genomes for two strains of Caenorhabditis briggsae: an improved platform for comparative genomics.</title>
        <authorList>
            <person name="Stevens L."/>
            <person name="Andersen E."/>
        </authorList>
    </citation>
    <scope>NUCLEOTIDE SEQUENCE [LARGE SCALE GENOMIC DNA]</scope>
    <source>
        <strain evidence="2">VX34</strain>
        <tissue evidence="2">Whole-organism</tissue>
    </source>
</reference>
<dbReference type="Pfam" id="PF01827">
    <property type="entry name" value="FTH"/>
    <property type="match status" value="1"/>
</dbReference>
<name>A0AAE9FB63_CAEBR</name>
<keyword evidence="3" id="KW-1185">Reference proteome</keyword>
<dbReference type="PANTHER" id="PTHR23015:SF25">
    <property type="entry name" value="DUF38 DOMAIN-CONTAINING PROTEIN-RELATED"/>
    <property type="match status" value="1"/>
</dbReference>
<organism evidence="2 3">
    <name type="scientific">Caenorhabditis briggsae</name>
    <dbReference type="NCBI Taxonomy" id="6238"/>
    <lineage>
        <taxon>Eukaryota</taxon>
        <taxon>Metazoa</taxon>
        <taxon>Ecdysozoa</taxon>
        <taxon>Nematoda</taxon>
        <taxon>Chromadorea</taxon>
        <taxon>Rhabditida</taxon>
        <taxon>Rhabditina</taxon>
        <taxon>Rhabditomorpha</taxon>
        <taxon>Rhabditoidea</taxon>
        <taxon>Rhabditidae</taxon>
        <taxon>Peloderinae</taxon>
        <taxon>Caenorhabditis</taxon>
    </lineage>
</organism>
<dbReference type="Proteomes" id="UP000829354">
    <property type="component" value="Chromosome V"/>
</dbReference>
<evidence type="ECO:0000313" key="3">
    <source>
        <dbReference type="Proteomes" id="UP000829354"/>
    </source>
</evidence>
<feature type="domain" description="DUF38" evidence="1">
    <location>
        <begin position="2"/>
        <end position="45"/>
    </location>
</feature>
<gene>
    <name evidence="2" type="ORF">L5515_009299</name>
</gene>
<accession>A0AAE9FB63</accession>
<dbReference type="AlphaFoldDB" id="A0AAE9FB63"/>
<dbReference type="PANTHER" id="PTHR23015">
    <property type="entry name" value="UNCHARACTERIZED C.ELEGANS PROTEIN"/>
    <property type="match status" value="1"/>
</dbReference>
<evidence type="ECO:0000259" key="1">
    <source>
        <dbReference type="Pfam" id="PF01827"/>
    </source>
</evidence>
<dbReference type="InterPro" id="IPR002900">
    <property type="entry name" value="DUF38/FTH_CAE_spp"/>
</dbReference>